<protein>
    <submittedName>
        <fullName evidence="1">Uncharacterized protein</fullName>
    </submittedName>
</protein>
<dbReference type="InParanoid" id="Q4Q261"/>
<accession>Q4Q261</accession>
<dbReference type="EMBL" id="FR796432">
    <property type="protein sequence ID" value="CAJ08968.1"/>
    <property type="molecule type" value="Genomic_DNA"/>
</dbReference>
<dbReference type="PANTHER" id="PTHR36706">
    <property type="entry name" value="UNNAMED PRODUCT"/>
    <property type="match status" value="1"/>
</dbReference>
<dbReference type="VEuPathDB" id="TriTrypDB:LmjF.36.0170"/>
<reference evidence="1 2" key="1">
    <citation type="journal article" date="2005" name="Science">
        <title>The genome of the kinetoplastid parasite, Leishmania major.</title>
        <authorList>
            <person name="Ivens A.C."/>
            <person name="Peacock C.S."/>
            <person name="Worthey E.A."/>
            <person name="Murphy L."/>
            <person name="Aggarwal G."/>
            <person name="Berriman M."/>
            <person name="Sisk E."/>
            <person name="Rajandream M.A."/>
            <person name="Adlem E."/>
            <person name="Aert R."/>
            <person name="Anupama A."/>
            <person name="Apostolou Z."/>
            <person name="Attipoe P."/>
            <person name="Bason N."/>
            <person name="Bauser C."/>
            <person name="Beck A."/>
            <person name="Beverley S.M."/>
            <person name="Bianchettin G."/>
            <person name="Borzym K."/>
            <person name="Bothe G."/>
            <person name="Bruschi C.V."/>
            <person name="Collins M."/>
            <person name="Cadag E."/>
            <person name="Ciarloni L."/>
            <person name="Clayton C."/>
            <person name="Coulson R.M."/>
            <person name="Cronin A."/>
            <person name="Cruz A.K."/>
            <person name="Davies R.M."/>
            <person name="De Gaudenzi J."/>
            <person name="Dobson D.E."/>
            <person name="Duesterhoeft A."/>
            <person name="Fazelina G."/>
            <person name="Fosker N."/>
            <person name="Frasch A.C."/>
            <person name="Fraser A."/>
            <person name="Fuchs M."/>
            <person name="Gabel C."/>
            <person name="Goble A."/>
            <person name="Goffeau A."/>
            <person name="Harris D."/>
            <person name="Hertz-Fowler C."/>
            <person name="Hilbert H."/>
            <person name="Horn D."/>
            <person name="Huang Y."/>
            <person name="Klages S."/>
            <person name="Knights A."/>
            <person name="Kube M."/>
            <person name="Larke N."/>
            <person name="Litvin L."/>
            <person name="Lord A."/>
            <person name="Louie T."/>
            <person name="Marra M."/>
            <person name="Masuy D."/>
            <person name="Matthews K."/>
            <person name="Michaeli S."/>
            <person name="Mottram J.C."/>
            <person name="Muller-Auer S."/>
            <person name="Munden H."/>
            <person name="Nelson S."/>
            <person name="Norbertczak H."/>
            <person name="Oliver K."/>
            <person name="O'neil S."/>
            <person name="Pentony M."/>
            <person name="Pohl T.M."/>
            <person name="Price C."/>
            <person name="Purnelle B."/>
            <person name="Quail M.A."/>
            <person name="Rabbinowitsch E."/>
            <person name="Reinhardt R."/>
            <person name="Rieger M."/>
            <person name="Rinta J."/>
            <person name="Robben J."/>
            <person name="Robertson L."/>
            <person name="Ruiz J.C."/>
            <person name="Rutter S."/>
            <person name="Saunders D."/>
            <person name="Schafer M."/>
            <person name="Schein J."/>
            <person name="Schwartz D.C."/>
            <person name="Seeger K."/>
            <person name="Seyler A."/>
            <person name="Sharp S."/>
            <person name="Shin H."/>
            <person name="Sivam D."/>
            <person name="Squares R."/>
            <person name="Squares S."/>
            <person name="Tosato V."/>
            <person name="Vogt C."/>
            <person name="Volckaert G."/>
            <person name="Wambutt R."/>
            <person name="Warren T."/>
            <person name="Wedler H."/>
            <person name="Woodward J."/>
            <person name="Zhou S."/>
            <person name="Zimmermann W."/>
            <person name="Smith D.F."/>
            <person name="Blackwell J.M."/>
            <person name="Stuart K.D."/>
            <person name="Barrell B."/>
            <person name="Myler P.J."/>
        </authorList>
    </citation>
    <scope>NUCLEOTIDE SEQUENCE [LARGE SCALE GENOMIC DNA]</scope>
    <source>
        <strain evidence="2">MHOM/IL/81/Friedlin</strain>
    </source>
</reference>
<sequence>MSCSSPALARVSFFCSWSLFIAPSPGAEIAARLAGRGGVEIFLRAALSAFAYPNRAEAHERVEMDGTSHFTRIKDTPETLNPITGRSIYYGMRPWRCDDRFQDWLKSFTCFDSVSVQYNLLKLFVQCARSEEGQEPIDNYHRLGRAEVMYYVERYRSGMMRTGVLETYPYDQNELRRIAEEDGLKMRVWRHQRELEMEAKEGKIDEVMHMNVMRRGKP</sequence>
<proteinExistence type="predicted"/>
<dbReference type="eggNOG" id="ENOG502S0X2">
    <property type="taxonomic scope" value="Eukaryota"/>
</dbReference>
<dbReference type="VEuPathDB" id="TriTrypDB:LMJFC_360007400"/>
<dbReference type="KEGG" id="lma:LMJF_36_0170"/>
<dbReference type="OMA" id="TPHYSRV"/>
<dbReference type="AlphaFoldDB" id="Q4Q261"/>
<keyword evidence="2" id="KW-1185">Reference proteome</keyword>
<dbReference type="GeneID" id="5655265"/>
<dbReference type="VEuPathDB" id="TriTrypDB:LMJLV39_360006900"/>
<name>Q4Q261_LEIMA</name>
<organism evidence="1 2">
    <name type="scientific">Leishmania major</name>
    <dbReference type="NCBI Taxonomy" id="5664"/>
    <lineage>
        <taxon>Eukaryota</taxon>
        <taxon>Discoba</taxon>
        <taxon>Euglenozoa</taxon>
        <taxon>Kinetoplastea</taxon>
        <taxon>Metakinetoplastina</taxon>
        <taxon>Trypanosomatida</taxon>
        <taxon>Trypanosomatidae</taxon>
        <taxon>Leishmaniinae</taxon>
        <taxon>Leishmania</taxon>
    </lineage>
</organism>
<evidence type="ECO:0000313" key="1">
    <source>
        <dbReference type="EMBL" id="CAJ08968.1"/>
    </source>
</evidence>
<reference evidence="1 2" key="2">
    <citation type="journal article" date="2011" name="Genome Res.">
        <title>Chromosome and gene copy number variation allow major structural change between species and strains of Leishmania.</title>
        <authorList>
            <person name="Rogers M.B."/>
            <person name="Hilley J.D."/>
            <person name="Dickens N.J."/>
            <person name="Wilkes J."/>
            <person name="Bates P.A."/>
            <person name="Depledge D.P."/>
            <person name="Harris D."/>
            <person name="Her Y."/>
            <person name="Herzyk P."/>
            <person name="Imamura H."/>
            <person name="Otto T.D."/>
            <person name="Sanders M."/>
            <person name="Seeger K."/>
            <person name="Dujardin J.C."/>
            <person name="Berriman M."/>
            <person name="Smith D.F."/>
            <person name="Hertz-Fowler C."/>
            <person name="Mottram J.C."/>
        </authorList>
    </citation>
    <scope>NUCLEOTIDE SEQUENCE [LARGE SCALE GENOMIC DNA]</scope>
    <source>
        <strain evidence="2">MHOM/IL/81/Friedlin</strain>
    </source>
</reference>
<dbReference type="HOGENOM" id="CLU_110483_0_0_1"/>
<gene>
    <name evidence="1" type="ORF">LMJF_36_0170</name>
</gene>
<dbReference type="Proteomes" id="UP000000542">
    <property type="component" value="Chromosome 36"/>
</dbReference>
<dbReference type="RefSeq" id="XP_001686587.1">
    <property type="nucleotide sequence ID" value="XM_001686535.1"/>
</dbReference>
<evidence type="ECO:0000313" key="2">
    <source>
        <dbReference type="Proteomes" id="UP000000542"/>
    </source>
</evidence>
<dbReference type="VEuPathDB" id="TriTrypDB:LMJSD75_360006800"/>